<dbReference type="Proteomes" id="UP000321367">
    <property type="component" value="Unassembled WGS sequence"/>
</dbReference>
<sequence length="471" mass="53949">MRTFIIILSFLLSIHLYSQETPTDKLSLKESIEIALKNNINLKRSHLQAETAKLNFKGTRAEVLPNLNGRYNYGVNNGRSIDPFTNDFIDQKLNFSNASLSLNAQIFNGFELRNSIQRDRFNMKASEAEAEAERQQLILEVTLAYFQVLNNQDLLELARLRLESTKQQTNRLKILNEQGQGNPADYTDIRGQVNNDQSIIVDAKNNLYQSKLELGQLLNVDSEINIQDFQVSAELEKFRLSPEETYETSLENLATFEAKRLRIQAVEEDVAVSRSLFAPDISFFAQLNTNYSSVARLFNETGTQLVETGQFVTLDDVIFPVTTNQIQFAEEKISYSDQFENNLNSVVGVAVDIPIFNGFRANRNVQIKKIQLEDATLELENTKNQFLQAIKKAHNDMEAAYENFFILQDQVNAYGQSYEVNEIRFTNGVSNIVEYIISKNNLDRARINLANAKYEYLIRLKVLDYYRGESI</sequence>
<evidence type="ECO:0000256" key="1">
    <source>
        <dbReference type="ARBA" id="ARBA00004442"/>
    </source>
</evidence>
<dbReference type="SUPFAM" id="SSF56954">
    <property type="entry name" value="Outer membrane efflux proteins (OEP)"/>
    <property type="match status" value="1"/>
</dbReference>
<dbReference type="EMBL" id="VORY01000008">
    <property type="protein sequence ID" value="TXD93799.1"/>
    <property type="molecule type" value="Genomic_DNA"/>
</dbReference>
<comment type="caution">
    <text evidence="9">The sequence shown here is derived from an EMBL/GenBank/DDBJ whole genome shotgun (WGS) entry which is preliminary data.</text>
</comment>
<evidence type="ECO:0000256" key="7">
    <source>
        <dbReference type="ARBA" id="ARBA00023237"/>
    </source>
</evidence>
<keyword evidence="4" id="KW-1134">Transmembrane beta strand</keyword>
<feature type="coiled-coil region" evidence="8">
    <location>
        <begin position="365"/>
        <end position="392"/>
    </location>
</feature>
<protein>
    <submittedName>
        <fullName evidence="9">TolC family protein</fullName>
    </submittedName>
</protein>
<reference evidence="9 10" key="1">
    <citation type="submission" date="2019-08" db="EMBL/GenBank/DDBJ databases">
        <title>Genome sequence of Gillisia hiemivivida IC154 (type strain).</title>
        <authorList>
            <person name="Bowman J.P."/>
        </authorList>
    </citation>
    <scope>NUCLEOTIDE SEQUENCE [LARGE SCALE GENOMIC DNA]</scope>
    <source>
        <strain evidence="9 10">IC154</strain>
    </source>
</reference>
<dbReference type="PANTHER" id="PTHR30026:SF20">
    <property type="entry name" value="OUTER MEMBRANE PROTEIN TOLC"/>
    <property type="match status" value="1"/>
</dbReference>
<keyword evidence="7" id="KW-0998">Cell outer membrane</keyword>
<dbReference type="GO" id="GO:0015288">
    <property type="term" value="F:porin activity"/>
    <property type="evidence" value="ECO:0007669"/>
    <property type="project" value="TreeGrafter"/>
</dbReference>
<evidence type="ECO:0000313" key="10">
    <source>
        <dbReference type="Proteomes" id="UP000321367"/>
    </source>
</evidence>
<dbReference type="GO" id="GO:0009279">
    <property type="term" value="C:cell outer membrane"/>
    <property type="evidence" value="ECO:0007669"/>
    <property type="project" value="UniProtKB-SubCell"/>
</dbReference>
<dbReference type="PANTHER" id="PTHR30026">
    <property type="entry name" value="OUTER MEMBRANE PROTEIN TOLC"/>
    <property type="match status" value="1"/>
</dbReference>
<evidence type="ECO:0000256" key="6">
    <source>
        <dbReference type="ARBA" id="ARBA00023136"/>
    </source>
</evidence>
<evidence type="ECO:0000313" key="9">
    <source>
        <dbReference type="EMBL" id="TXD93799.1"/>
    </source>
</evidence>
<comment type="subcellular location">
    <subcellularLocation>
        <location evidence="1">Cell outer membrane</location>
    </subcellularLocation>
</comment>
<evidence type="ECO:0000256" key="3">
    <source>
        <dbReference type="ARBA" id="ARBA00022448"/>
    </source>
</evidence>
<dbReference type="AlphaFoldDB" id="A0A5C6ZUC6"/>
<dbReference type="Pfam" id="PF02321">
    <property type="entry name" value="OEP"/>
    <property type="match status" value="2"/>
</dbReference>
<comment type="similarity">
    <text evidence="2">Belongs to the outer membrane factor (OMF) (TC 1.B.17) family.</text>
</comment>
<dbReference type="GO" id="GO:1990281">
    <property type="term" value="C:efflux pump complex"/>
    <property type="evidence" value="ECO:0007669"/>
    <property type="project" value="TreeGrafter"/>
</dbReference>
<dbReference type="InterPro" id="IPR003423">
    <property type="entry name" value="OMP_efflux"/>
</dbReference>
<proteinExistence type="inferred from homology"/>
<keyword evidence="10" id="KW-1185">Reference proteome</keyword>
<keyword evidence="6" id="KW-0472">Membrane</keyword>
<name>A0A5C6ZUC6_9FLAO</name>
<evidence type="ECO:0000256" key="2">
    <source>
        <dbReference type="ARBA" id="ARBA00007613"/>
    </source>
</evidence>
<keyword evidence="8" id="KW-0175">Coiled coil</keyword>
<dbReference type="Gene3D" id="1.20.1600.10">
    <property type="entry name" value="Outer membrane efflux proteins (OEP)"/>
    <property type="match status" value="1"/>
</dbReference>
<keyword evidence="3" id="KW-0813">Transport</keyword>
<dbReference type="GO" id="GO:0015562">
    <property type="term" value="F:efflux transmembrane transporter activity"/>
    <property type="evidence" value="ECO:0007669"/>
    <property type="project" value="InterPro"/>
</dbReference>
<dbReference type="RefSeq" id="WP_146932284.1">
    <property type="nucleotide sequence ID" value="NZ_CBCSHZ010000008.1"/>
</dbReference>
<dbReference type="InterPro" id="IPR051906">
    <property type="entry name" value="TolC-like"/>
</dbReference>
<organism evidence="9 10">
    <name type="scientific">Gillisia hiemivivida</name>
    <dbReference type="NCBI Taxonomy" id="291190"/>
    <lineage>
        <taxon>Bacteria</taxon>
        <taxon>Pseudomonadati</taxon>
        <taxon>Bacteroidota</taxon>
        <taxon>Flavobacteriia</taxon>
        <taxon>Flavobacteriales</taxon>
        <taxon>Flavobacteriaceae</taxon>
        <taxon>Gillisia</taxon>
    </lineage>
</organism>
<dbReference type="OrthoDB" id="9811587at2"/>
<evidence type="ECO:0000256" key="5">
    <source>
        <dbReference type="ARBA" id="ARBA00022692"/>
    </source>
</evidence>
<evidence type="ECO:0000256" key="4">
    <source>
        <dbReference type="ARBA" id="ARBA00022452"/>
    </source>
</evidence>
<accession>A0A5C6ZUC6</accession>
<gene>
    <name evidence="9" type="ORF">ES724_09065</name>
</gene>
<keyword evidence="5" id="KW-0812">Transmembrane</keyword>
<evidence type="ECO:0000256" key="8">
    <source>
        <dbReference type="SAM" id="Coils"/>
    </source>
</evidence>